<organism evidence="4 5">
    <name type="scientific">Steccherinum ochraceum</name>
    <dbReference type="NCBI Taxonomy" id="92696"/>
    <lineage>
        <taxon>Eukaryota</taxon>
        <taxon>Fungi</taxon>
        <taxon>Dikarya</taxon>
        <taxon>Basidiomycota</taxon>
        <taxon>Agaricomycotina</taxon>
        <taxon>Agaricomycetes</taxon>
        <taxon>Polyporales</taxon>
        <taxon>Steccherinaceae</taxon>
        <taxon>Steccherinum</taxon>
    </lineage>
</organism>
<proteinExistence type="predicted"/>
<dbReference type="EMBL" id="RWJN01000134">
    <property type="protein sequence ID" value="TCD66467.1"/>
    <property type="molecule type" value="Genomic_DNA"/>
</dbReference>
<evidence type="ECO:0000313" key="4">
    <source>
        <dbReference type="EMBL" id="TCD66467.1"/>
    </source>
</evidence>
<dbReference type="InterPro" id="IPR040898">
    <property type="entry name" value="CxC6"/>
</dbReference>
<feature type="domain" description="CxC6 like cysteine cluster associated with KDZ" evidence="3">
    <location>
        <begin position="338"/>
        <end position="401"/>
    </location>
</feature>
<evidence type="ECO:0000313" key="5">
    <source>
        <dbReference type="Proteomes" id="UP000292702"/>
    </source>
</evidence>
<dbReference type="Pfam" id="PF18721">
    <property type="entry name" value="CxC6"/>
    <property type="match status" value="1"/>
</dbReference>
<dbReference type="Pfam" id="PF18718">
    <property type="entry name" value="CxC5"/>
    <property type="match status" value="1"/>
</dbReference>
<evidence type="ECO:0000259" key="2">
    <source>
        <dbReference type="Pfam" id="PF18718"/>
    </source>
</evidence>
<dbReference type="InterPro" id="IPR041539">
    <property type="entry name" value="CxC5"/>
</dbReference>
<name>A0A4V2MWI7_9APHY</name>
<dbReference type="OrthoDB" id="2800707at2759"/>
<keyword evidence="5" id="KW-1185">Reference proteome</keyword>
<accession>A0A4V2MWI7</accession>
<gene>
    <name evidence="4" type="ORF">EIP91_001347</name>
</gene>
<feature type="region of interest" description="Disordered" evidence="1">
    <location>
        <begin position="427"/>
        <end position="446"/>
    </location>
</feature>
<dbReference type="STRING" id="92696.A0A4V2MWI7"/>
<evidence type="ECO:0008006" key="6">
    <source>
        <dbReference type="Google" id="ProtNLM"/>
    </source>
</evidence>
<dbReference type="AlphaFoldDB" id="A0A4V2MWI7"/>
<feature type="domain" description="CxC5 like cysteine cluster associated with KDZ" evidence="2">
    <location>
        <begin position="119"/>
        <end position="234"/>
    </location>
</feature>
<dbReference type="Proteomes" id="UP000292702">
    <property type="component" value="Unassembled WGS sequence"/>
</dbReference>
<protein>
    <recommendedName>
        <fullName evidence="6">CxC5 like cysteine cluster associated with KDZ domain-containing protein</fullName>
    </recommendedName>
</protein>
<reference evidence="4 5" key="1">
    <citation type="submission" date="2018-11" db="EMBL/GenBank/DDBJ databases">
        <title>Genome assembly of Steccherinum ochraceum LE-BIN_3174, the white-rot fungus of the Steccherinaceae family (The Residual Polyporoid clade, Polyporales, Basidiomycota).</title>
        <authorList>
            <person name="Fedorova T.V."/>
            <person name="Glazunova O.A."/>
            <person name="Landesman E.O."/>
            <person name="Moiseenko K.V."/>
            <person name="Psurtseva N.V."/>
            <person name="Savinova O.S."/>
            <person name="Shakhova N.V."/>
            <person name="Tyazhelova T.V."/>
            <person name="Vasina D.V."/>
        </authorList>
    </citation>
    <scope>NUCLEOTIDE SEQUENCE [LARGE SCALE GENOMIC DNA]</scope>
    <source>
        <strain evidence="4 5">LE-BIN_3174</strain>
    </source>
</reference>
<comment type="caution">
    <text evidence="4">The sequence shown here is derived from an EMBL/GenBank/DDBJ whole genome shotgun (WGS) entry which is preliminary data.</text>
</comment>
<evidence type="ECO:0000259" key="3">
    <source>
        <dbReference type="Pfam" id="PF18721"/>
    </source>
</evidence>
<evidence type="ECO:0000256" key="1">
    <source>
        <dbReference type="SAM" id="MobiDB-lite"/>
    </source>
</evidence>
<sequence length="684" mass="77315">MSDQLHHLLAQLQDTTPAVTLTQVIRFIGHASCVKDYIVLCQRARVPHNTIPPFIPSSVASLLSEASHISQEEAAIWWTVLKDLIWDEVYVAGLGISTADLQTQPNGPFHRLCTGPGISAFSFYPRSLYCSSPQCQSKQTPLKKAEIKRVVFFTKDHGPLPAHDVHMYCRNCNANYHHNYSVWKGTRTYHAGTPDSALQVGEHQYVETRLIRHWINAMIHGWNSARNSASLYNTDYTHLVDRYKDHLGAVWPCTFKLEHSDVWDGFALLSLLKDSQGQDTVLKVPHGGLQRDRFTEAMKARNTRIKICGYPELLHYCNRCTRIMTDENGGQYKVSAMVIDGVTMGHACCAEFNCKEPLQKQNDRFCKTHSHLNSICSIFGCTKTVLKGSRACSDPTHQVMEVEYKDTNKSSRQLRQRLDHAKRVIAQEEGEEDDSLDSATHEPDQEFEVDLTSNTARRLDTLSPVGEHVAPNEPGCQEVSAQATAGSSAGKGTMKKKIRTQFGRKRTHNEQIMVAPCGVIGARETFYGAEAVGSVAEFMKRTYERIFLLYGIRPDHFIFDNNCSVARHVKDDPWFDGLGLTVDVFHFKSKHKATDYFCQTKCNPANFPELIGENGEGWFFNSSACEQNNVWTGGFQSMCREMRVDKYNFLLDEMFMEKNKLTIAELKRQGCNPGYWKAGDIARS</sequence>